<organism evidence="1 2">
    <name type="scientific">Leptotrichia wadei</name>
    <dbReference type="NCBI Taxonomy" id="157687"/>
    <lineage>
        <taxon>Bacteria</taxon>
        <taxon>Fusobacteriati</taxon>
        <taxon>Fusobacteriota</taxon>
        <taxon>Fusobacteriia</taxon>
        <taxon>Fusobacteriales</taxon>
        <taxon>Leptotrichiaceae</taxon>
        <taxon>Leptotrichia</taxon>
    </lineage>
</organism>
<reference evidence="2" key="1">
    <citation type="submission" date="2016-01" db="EMBL/GenBank/DDBJ databases">
        <authorList>
            <person name="Mitreva M."/>
            <person name="Pepin K.H."/>
            <person name="Mihindukulasuriya K.A."/>
            <person name="Fulton R."/>
            <person name="Fronick C."/>
            <person name="O'Laughlin M."/>
            <person name="Miner T."/>
            <person name="Herter B."/>
            <person name="Rosa B.A."/>
            <person name="Cordes M."/>
            <person name="Tomlinson C."/>
            <person name="Wollam A."/>
            <person name="Palsikar V.B."/>
            <person name="Mardis E.R."/>
            <person name="Wilson R.K."/>
        </authorList>
    </citation>
    <scope>NUCLEOTIDE SEQUENCE [LARGE SCALE GENOMIC DNA]</scope>
    <source>
        <strain evidence="2">KA00185</strain>
    </source>
</reference>
<comment type="caution">
    <text evidence="1">The sequence shown here is derived from an EMBL/GenBank/DDBJ whole genome shotgun (WGS) entry which is preliminary data.</text>
</comment>
<protein>
    <submittedName>
        <fullName evidence="1">Uncharacterized protein</fullName>
    </submittedName>
</protein>
<gene>
    <name evidence="1" type="ORF">HMPREF3180_02185</name>
</gene>
<dbReference type="Proteomes" id="UP000070483">
    <property type="component" value="Unassembled WGS sequence"/>
</dbReference>
<name>A0A133ZWX8_9FUSO</name>
<dbReference type="AlphaFoldDB" id="A0A133ZWX8"/>
<accession>A0A133ZWX8</accession>
<dbReference type="PATRIC" id="fig|157687.3.peg.2187"/>
<dbReference type="STRING" id="157687.HMPREF3180_02185"/>
<evidence type="ECO:0000313" key="2">
    <source>
        <dbReference type="Proteomes" id="UP000070483"/>
    </source>
</evidence>
<keyword evidence="2" id="KW-1185">Reference proteome</keyword>
<sequence>MHDNFFKYANLRNYGDRLVNSLPEKGNYFQQSRDFGVTGVLGK</sequence>
<proteinExistence type="predicted"/>
<evidence type="ECO:0000313" key="1">
    <source>
        <dbReference type="EMBL" id="KXB59956.1"/>
    </source>
</evidence>
<dbReference type="EMBL" id="LSDD01000162">
    <property type="protein sequence ID" value="KXB59956.1"/>
    <property type="molecule type" value="Genomic_DNA"/>
</dbReference>